<evidence type="ECO:0000256" key="2">
    <source>
        <dbReference type="ARBA" id="ARBA00022603"/>
    </source>
</evidence>
<evidence type="ECO:0000259" key="6">
    <source>
        <dbReference type="Pfam" id="PF13649"/>
    </source>
</evidence>
<organism evidence="7 8">
    <name type="scientific">Acinetobacter indicus</name>
    <dbReference type="NCBI Taxonomy" id="756892"/>
    <lineage>
        <taxon>Bacteria</taxon>
        <taxon>Pseudomonadati</taxon>
        <taxon>Pseudomonadota</taxon>
        <taxon>Gammaproteobacteria</taxon>
        <taxon>Moraxellales</taxon>
        <taxon>Moraxellaceae</taxon>
        <taxon>Acinetobacter</taxon>
    </lineage>
</organism>
<dbReference type="RefSeq" id="WP_180192267.1">
    <property type="nucleotide sequence ID" value="NZ_CP048654.1"/>
</dbReference>
<evidence type="ECO:0000256" key="1">
    <source>
        <dbReference type="ARBA" id="ARBA00010815"/>
    </source>
</evidence>
<keyword evidence="3 7" id="KW-0808">Transferase</keyword>
<accession>A0A7S6VQK3</accession>
<comment type="similarity">
    <text evidence="1">Belongs to the CFA/CMAS family.</text>
</comment>
<dbReference type="InterPro" id="IPR029063">
    <property type="entry name" value="SAM-dependent_MTases_sf"/>
</dbReference>
<evidence type="ECO:0000313" key="7">
    <source>
        <dbReference type="EMBL" id="QOW43088.1"/>
    </source>
</evidence>
<dbReference type="SUPFAM" id="SSF53335">
    <property type="entry name" value="S-adenosyl-L-methionine-dependent methyltransferases"/>
    <property type="match status" value="1"/>
</dbReference>
<reference evidence="7 8" key="1">
    <citation type="submission" date="2020-02" db="EMBL/GenBank/DDBJ databases">
        <title>Tigecycline-resistant Acinetobacter species from pigs and migratory birds.</title>
        <authorList>
            <person name="Chen C."/>
            <person name="Sun J."/>
            <person name="Liao X.-P."/>
            <person name="Liu Y.-H."/>
        </authorList>
    </citation>
    <scope>NUCLEOTIDE SEQUENCE [LARGE SCALE GENOMIC DNA]</scope>
    <source>
        <strain evidence="7 8">C15_T</strain>
    </source>
</reference>
<dbReference type="InterPro" id="IPR041698">
    <property type="entry name" value="Methyltransf_25"/>
</dbReference>
<dbReference type="Pfam" id="PF13649">
    <property type="entry name" value="Methyltransf_25"/>
    <property type="match status" value="1"/>
</dbReference>
<keyword evidence="2 7" id="KW-0489">Methyltransferase</keyword>
<proteinExistence type="inferred from homology"/>
<dbReference type="PANTHER" id="PTHR43667">
    <property type="entry name" value="CYCLOPROPANE-FATTY-ACYL-PHOSPHOLIPID SYNTHASE"/>
    <property type="match status" value="1"/>
</dbReference>
<dbReference type="InterPro" id="IPR050723">
    <property type="entry name" value="CFA/CMAS"/>
</dbReference>
<dbReference type="Proteomes" id="UP000593812">
    <property type="component" value="Chromosome"/>
</dbReference>
<dbReference type="AlphaFoldDB" id="A0A7S6VQK3"/>
<dbReference type="GO" id="GO:0008168">
    <property type="term" value="F:methyltransferase activity"/>
    <property type="evidence" value="ECO:0007669"/>
    <property type="project" value="UniProtKB-KW"/>
</dbReference>
<evidence type="ECO:0000256" key="5">
    <source>
        <dbReference type="ARBA" id="ARBA00023098"/>
    </source>
</evidence>
<dbReference type="CDD" id="cd02440">
    <property type="entry name" value="AdoMet_MTases"/>
    <property type="match status" value="1"/>
</dbReference>
<dbReference type="Gene3D" id="3.40.50.150">
    <property type="entry name" value="Vaccinia Virus protein VP39"/>
    <property type="match status" value="1"/>
</dbReference>
<dbReference type="EMBL" id="CP048654">
    <property type="protein sequence ID" value="QOW43088.1"/>
    <property type="molecule type" value="Genomic_DNA"/>
</dbReference>
<evidence type="ECO:0000256" key="3">
    <source>
        <dbReference type="ARBA" id="ARBA00022679"/>
    </source>
</evidence>
<dbReference type="PANTHER" id="PTHR43667:SF1">
    <property type="entry name" value="CYCLOPROPANE-FATTY-ACYL-PHOSPHOLIPID SYNTHASE"/>
    <property type="match status" value="1"/>
</dbReference>
<keyword evidence="5" id="KW-0443">Lipid metabolism</keyword>
<dbReference type="GO" id="GO:0006629">
    <property type="term" value="P:lipid metabolic process"/>
    <property type="evidence" value="ECO:0007669"/>
    <property type="project" value="UniProtKB-KW"/>
</dbReference>
<evidence type="ECO:0000256" key="4">
    <source>
        <dbReference type="ARBA" id="ARBA00022691"/>
    </source>
</evidence>
<sequence length="274" mass="31050">MRWLQAIFRQAPSHKYAINAALLGDPAELPWSNLGYWHSSAQDYPAACQQLADHLAEAVQLQSTDRLLDLGCGQGASLLHWQQHYQLSNITAVELQTTCVEQIQARWLELPIYAQSFLNLKNLMPLAPFDVVLCIDAAYHHALNSFLDAVQPVLNSKGRLGFHTLILSPQFLKSNTLQQHSYRALLKVADVSLPELKTAAQLEQCLQERGFTQIQIEDLSAPVLNGFAEYIQQLHWPQHSSSLDRIKIAMTAKLCRRLYKDGWVRYVQVTAHKQ</sequence>
<evidence type="ECO:0000313" key="8">
    <source>
        <dbReference type="Proteomes" id="UP000593812"/>
    </source>
</evidence>
<name>A0A7S6VQK3_9GAMM</name>
<feature type="domain" description="Methyltransferase" evidence="6">
    <location>
        <begin position="68"/>
        <end position="158"/>
    </location>
</feature>
<gene>
    <name evidence="7" type="ORF">G0027_09620</name>
</gene>
<dbReference type="GO" id="GO:0032259">
    <property type="term" value="P:methylation"/>
    <property type="evidence" value="ECO:0007669"/>
    <property type="project" value="UniProtKB-KW"/>
</dbReference>
<keyword evidence="4" id="KW-0949">S-adenosyl-L-methionine</keyword>
<protein>
    <submittedName>
        <fullName evidence="7">Methyltransferase domain-containing protein</fullName>
    </submittedName>
</protein>